<keyword evidence="5" id="KW-1185">Reference proteome</keyword>
<dbReference type="RefSeq" id="WP_101712800.1">
    <property type="nucleotide sequence ID" value="NZ_CP026100.1"/>
</dbReference>
<name>A0A2N5CV59_9CAUL</name>
<sequence length="211" mass="23791">MKNWKLWAGLAAVVVVVVAGWGAWWNFELRWRPKTITKNQAEIAKILEGSGWVSPGLKGPKLYMISFRTCPDCVRFKKEEYPRLHKAGVDTRLIEIARADRNGVPKSTPVERATVAELWINRSWELSEAWDATPVDAWTAPGLKPADGDIARTAVIEAGRKSVEDLVPLLKANGVNFAYPLLVWWTPDGQMKACACEKRETYRFVRKDLGL</sequence>
<evidence type="ECO:0000313" key="3">
    <source>
        <dbReference type="EMBL" id="PLR17690.1"/>
    </source>
</evidence>
<keyword evidence="1" id="KW-0812">Transmembrane</keyword>
<organism evidence="3 4">
    <name type="scientific">Caulobacter flavus</name>
    <dbReference type="NCBI Taxonomy" id="1679497"/>
    <lineage>
        <taxon>Bacteria</taxon>
        <taxon>Pseudomonadati</taxon>
        <taxon>Pseudomonadota</taxon>
        <taxon>Alphaproteobacteria</taxon>
        <taxon>Caulobacterales</taxon>
        <taxon>Caulobacteraceae</taxon>
        <taxon>Caulobacter</taxon>
    </lineage>
</organism>
<dbReference type="OrthoDB" id="7170798at2"/>
<dbReference type="Proteomes" id="UP000234483">
    <property type="component" value="Unassembled WGS sequence"/>
</dbReference>
<dbReference type="EMBL" id="CP026100">
    <property type="protein sequence ID" value="AYV45458.1"/>
    <property type="molecule type" value="Genomic_DNA"/>
</dbReference>
<dbReference type="EMBL" id="PJRQ01000017">
    <property type="protein sequence ID" value="PLR17690.1"/>
    <property type="molecule type" value="Genomic_DNA"/>
</dbReference>
<evidence type="ECO:0000313" key="4">
    <source>
        <dbReference type="Proteomes" id="UP000234483"/>
    </source>
</evidence>
<feature type="transmembrane region" description="Helical" evidence="1">
    <location>
        <begin position="6"/>
        <end position="27"/>
    </location>
</feature>
<reference evidence="3 4" key="1">
    <citation type="submission" date="2017-12" db="EMBL/GenBank/DDBJ databases">
        <title>The genome sequence of Caulobacter flavus CGMCC1 15093.</title>
        <authorList>
            <person name="Gao J."/>
            <person name="Mao X."/>
            <person name="Sun J."/>
        </authorList>
    </citation>
    <scope>NUCLEOTIDE SEQUENCE [LARGE SCALE GENOMIC DNA]</scope>
    <source>
        <strain evidence="3 4">CGMCC1 15093</strain>
    </source>
</reference>
<evidence type="ECO:0000313" key="5">
    <source>
        <dbReference type="Proteomes" id="UP000281192"/>
    </source>
</evidence>
<evidence type="ECO:0000256" key="1">
    <source>
        <dbReference type="SAM" id="Phobius"/>
    </source>
</evidence>
<reference evidence="2 5" key="2">
    <citation type="submission" date="2018-01" db="EMBL/GenBank/DDBJ databases">
        <title>Complete genome sequence of Caulobacter flavus RHGG3.</title>
        <authorList>
            <person name="Yang E."/>
        </authorList>
    </citation>
    <scope>NUCLEOTIDE SEQUENCE [LARGE SCALE GENOMIC DNA]</scope>
    <source>
        <strain evidence="2 5">RHGG3</strain>
    </source>
</reference>
<dbReference type="Proteomes" id="UP000281192">
    <property type="component" value="Chromosome"/>
</dbReference>
<evidence type="ECO:0008006" key="6">
    <source>
        <dbReference type="Google" id="ProtNLM"/>
    </source>
</evidence>
<keyword evidence="1" id="KW-1133">Transmembrane helix</keyword>
<evidence type="ECO:0000313" key="2">
    <source>
        <dbReference type="EMBL" id="AYV45458.1"/>
    </source>
</evidence>
<proteinExistence type="predicted"/>
<dbReference type="AlphaFoldDB" id="A0A2N5CV59"/>
<protein>
    <recommendedName>
        <fullName evidence="6">Thioredoxin-like fold domain-containing protein</fullName>
    </recommendedName>
</protein>
<dbReference type="KEGG" id="cfh:C1707_03910"/>
<accession>A0A2N5CV59</accession>
<gene>
    <name evidence="2" type="ORF">C1707_03910</name>
    <name evidence="3" type="ORF">CFHF_09625</name>
</gene>
<keyword evidence="1" id="KW-0472">Membrane</keyword>